<evidence type="ECO:0000313" key="2">
    <source>
        <dbReference type="Proteomes" id="UP000284772"/>
    </source>
</evidence>
<accession>A0A3E4KZG8</accession>
<dbReference type="AlphaFoldDB" id="A0A3E4KZG8"/>
<organism evidence="1 2">
    <name type="scientific">Bacteroides intestinalis</name>
    <dbReference type="NCBI Taxonomy" id="329854"/>
    <lineage>
        <taxon>Bacteria</taxon>
        <taxon>Pseudomonadati</taxon>
        <taxon>Bacteroidota</taxon>
        <taxon>Bacteroidia</taxon>
        <taxon>Bacteroidales</taxon>
        <taxon>Bacteroidaceae</taxon>
        <taxon>Bacteroides</taxon>
    </lineage>
</organism>
<dbReference type="Proteomes" id="UP000284772">
    <property type="component" value="Unassembled WGS sequence"/>
</dbReference>
<dbReference type="RefSeq" id="WP_117706537.1">
    <property type="nucleotide sequence ID" value="NZ_QRWT01000002.1"/>
</dbReference>
<comment type="caution">
    <text evidence="1">The sequence shown here is derived from an EMBL/GenBank/DDBJ whole genome shotgun (WGS) entry which is preliminary data.</text>
</comment>
<evidence type="ECO:0000313" key="1">
    <source>
        <dbReference type="EMBL" id="RGT57307.1"/>
    </source>
</evidence>
<dbReference type="EMBL" id="QRWT01000002">
    <property type="protein sequence ID" value="RGT57307.1"/>
    <property type="molecule type" value="Genomic_DNA"/>
</dbReference>
<reference evidence="1 2" key="1">
    <citation type="submission" date="2018-08" db="EMBL/GenBank/DDBJ databases">
        <title>A genome reference for cultivated species of the human gut microbiota.</title>
        <authorList>
            <person name="Zou Y."/>
            <person name="Xue W."/>
            <person name="Luo G."/>
        </authorList>
    </citation>
    <scope>NUCLEOTIDE SEQUENCE [LARGE SCALE GENOMIC DNA]</scope>
    <source>
        <strain evidence="1 2">AF19-10AC</strain>
    </source>
</reference>
<gene>
    <name evidence="1" type="ORF">DWX27_03870</name>
</gene>
<proteinExistence type="predicted"/>
<protein>
    <submittedName>
        <fullName evidence="1">Uncharacterized protein</fullName>
    </submittedName>
</protein>
<name>A0A3E4KZG8_9BACE</name>
<sequence length="73" mass="7659">MKHKENYVSPQIEVIPMETEGVIAGSGNLPGVGDGGGGYRSAGTYRSGSTRGYNGVAVSDLEDMINNILTIEQ</sequence>